<dbReference type="AlphaFoldDB" id="A0A1W5D0Z4"/>
<evidence type="ECO:0000313" key="1">
    <source>
        <dbReference type="EMBL" id="SLM36804.1"/>
    </source>
</evidence>
<dbReference type="EMBL" id="FWEW01001349">
    <property type="protein sequence ID" value="SLM36804.1"/>
    <property type="molecule type" value="Genomic_DNA"/>
</dbReference>
<evidence type="ECO:0000313" key="2">
    <source>
        <dbReference type="Proteomes" id="UP000192927"/>
    </source>
</evidence>
<proteinExistence type="predicted"/>
<protein>
    <submittedName>
        <fullName evidence="1">Uncharacterized protein</fullName>
    </submittedName>
</protein>
<keyword evidence="2" id="KW-1185">Reference proteome</keyword>
<name>A0A1W5D0Z4_9LECA</name>
<reference evidence="2" key="1">
    <citation type="submission" date="2017-03" db="EMBL/GenBank/DDBJ databases">
        <authorList>
            <person name="Sharma R."/>
            <person name="Thines M."/>
        </authorList>
    </citation>
    <scope>NUCLEOTIDE SEQUENCE [LARGE SCALE GENOMIC DNA]</scope>
</reference>
<accession>A0A1W5D0Z4</accession>
<dbReference type="Proteomes" id="UP000192927">
    <property type="component" value="Unassembled WGS sequence"/>
</dbReference>
<organism evidence="1 2">
    <name type="scientific">Lasallia pustulata</name>
    <dbReference type="NCBI Taxonomy" id="136370"/>
    <lineage>
        <taxon>Eukaryota</taxon>
        <taxon>Fungi</taxon>
        <taxon>Dikarya</taxon>
        <taxon>Ascomycota</taxon>
        <taxon>Pezizomycotina</taxon>
        <taxon>Lecanoromycetes</taxon>
        <taxon>OSLEUM clade</taxon>
        <taxon>Umbilicariomycetidae</taxon>
        <taxon>Umbilicariales</taxon>
        <taxon>Umbilicariaceae</taxon>
        <taxon>Lasallia</taxon>
    </lineage>
</organism>
<sequence length="62" mass="6825">MLTQSFWNAGENIGRVKVLVSEGIARARGNSPFERLRNIVSFSFQHAPISESRPLSLPAKVG</sequence>